<gene>
    <name evidence="3" type="ORF">HK099_002426</name>
</gene>
<feature type="coiled-coil region" evidence="1">
    <location>
        <begin position="38"/>
        <end position="65"/>
    </location>
</feature>
<dbReference type="SUPFAM" id="SSF49265">
    <property type="entry name" value="Fibronectin type III"/>
    <property type="match status" value="1"/>
</dbReference>
<evidence type="ECO:0000256" key="2">
    <source>
        <dbReference type="SAM" id="MobiDB-lite"/>
    </source>
</evidence>
<feature type="region of interest" description="Disordered" evidence="2">
    <location>
        <begin position="919"/>
        <end position="1006"/>
    </location>
</feature>
<dbReference type="EMBL" id="JADGJW010000018">
    <property type="protein sequence ID" value="KAJ3227360.1"/>
    <property type="molecule type" value="Genomic_DNA"/>
</dbReference>
<dbReference type="InterPro" id="IPR036116">
    <property type="entry name" value="FN3_sf"/>
</dbReference>
<dbReference type="InterPro" id="IPR013783">
    <property type="entry name" value="Ig-like_fold"/>
</dbReference>
<protein>
    <recommendedName>
        <fullName evidence="5">Fibronectin type-III domain-containing protein</fullName>
    </recommendedName>
</protein>
<feature type="region of interest" description="Disordered" evidence="2">
    <location>
        <begin position="848"/>
        <end position="882"/>
    </location>
</feature>
<keyword evidence="1" id="KW-0175">Coiled coil</keyword>
<evidence type="ECO:0000313" key="3">
    <source>
        <dbReference type="EMBL" id="KAJ3227360.1"/>
    </source>
</evidence>
<evidence type="ECO:0000256" key="1">
    <source>
        <dbReference type="SAM" id="Coils"/>
    </source>
</evidence>
<feature type="coiled-coil region" evidence="1">
    <location>
        <begin position="106"/>
        <end position="150"/>
    </location>
</feature>
<comment type="caution">
    <text evidence="3">The sequence shown here is derived from an EMBL/GenBank/DDBJ whole genome shotgun (WGS) entry which is preliminary data.</text>
</comment>
<dbReference type="Gene3D" id="2.60.40.10">
    <property type="entry name" value="Immunoglobulins"/>
    <property type="match status" value="1"/>
</dbReference>
<proteinExistence type="predicted"/>
<feature type="compositionally biased region" description="Polar residues" evidence="2">
    <location>
        <begin position="981"/>
        <end position="1006"/>
    </location>
</feature>
<name>A0AAD5U8L5_9FUNG</name>
<dbReference type="Proteomes" id="UP001211065">
    <property type="component" value="Unassembled WGS sequence"/>
</dbReference>
<organism evidence="3 4">
    <name type="scientific">Clydaea vesicula</name>
    <dbReference type="NCBI Taxonomy" id="447962"/>
    <lineage>
        <taxon>Eukaryota</taxon>
        <taxon>Fungi</taxon>
        <taxon>Fungi incertae sedis</taxon>
        <taxon>Chytridiomycota</taxon>
        <taxon>Chytridiomycota incertae sedis</taxon>
        <taxon>Chytridiomycetes</taxon>
        <taxon>Lobulomycetales</taxon>
        <taxon>Lobulomycetaceae</taxon>
        <taxon>Clydaea</taxon>
    </lineage>
</organism>
<evidence type="ECO:0008006" key="5">
    <source>
        <dbReference type="Google" id="ProtNLM"/>
    </source>
</evidence>
<accession>A0AAD5U8L5</accession>
<feature type="compositionally biased region" description="Polar residues" evidence="2">
    <location>
        <begin position="923"/>
        <end position="938"/>
    </location>
</feature>
<sequence length="1006" mass="114975">MLRDMKEMEMEFNDAPRIIKGLREEATALKLKEYFGHLTSDTRQLRGLNKEVRNLKEQNYHYQQLINEKGLDEREVLKRDLDESKLNLERQIKFTSELQHRTDLIEKNLNLENKNFRIKIKNIKEENYVYKNKTDNLENLLKEKDKEIASLSIYRFKAVHNKSSKDQICKVCDKREKDEQEKQKLKLLIDRLPKVNLKPLENQSPTEIELILNFDFKPLINFEWDAIFVRCFEDSKNIKLLKEFKLNYKEFVNSSEVKEAINFSNTSNSQQTMTKVNVKFSNLKNGAYYYFDCFSAFQGVRGEAFKIESGILADILPEKPNKPSVSIKIRNEAPEIELLIDSVLSRIGESKIRKYHVYHSNFPDMSDKFLIAEIPSDTFDPEEEVTVDDREKTLFSETKNEVDSNVVSENILTMETEIIEDHGNEEQDIKNPLSANALIESDNNSHDSFKEKNDVIETSAESTSVNCEVDCGEKNLILAVKDTAEYKVDINAINMMLPQEKKSCETSKVKFCYTDPTLLTEHYFSVTAINGSGEGPHSDTTDCIKIDVKPNTPSKPIVERISTHCVKISCTVEKNLGSEVTSYKLKLFKSQKKGYNSNDLNISNKSKKKEIIVEKKTNTEIYEEEEKIKENNLIEEEILIAVRGNEKKFQEHYSGNNVDDFNMEEKGSSENVNFISCTKFTYVLDNLNLGYNFKVKVLAMNDYGFSDESYFSDEIDLEHMIPTPKILPNFKIISTTSVLFEFRDNLKICENNLQLSNLQKADEESPFNSHVIGRKIYSSFEHDMHGAVVEVPFIDLKEKFLCLENLNKAQQYYFAFSYISETKSEGSLSNSMFIPLAAAIQLPPSPIERLTSNLSGTEDKPTSATSNQLSQQHPLVHSQRQSLSLLGNKARTSKYLNEISTSNLSLNQKLVNMHNGYPAHSEINLSQDHSNSDDSNIQGHLPPDSVVNPSQQTVISHEPHGNAAKDSSSNVAISPKEKKSVGNSSNLGRHASRISNISVSRTLKKK</sequence>
<feature type="compositionally biased region" description="Polar residues" evidence="2">
    <location>
        <begin position="850"/>
        <end position="882"/>
    </location>
</feature>
<reference evidence="3" key="1">
    <citation type="submission" date="2020-05" db="EMBL/GenBank/DDBJ databases">
        <title>Phylogenomic resolution of chytrid fungi.</title>
        <authorList>
            <person name="Stajich J.E."/>
            <person name="Amses K."/>
            <person name="Simmons R."/>
            <person name="Seto K."/>
            <person name="Myers J."/>
            <person name="Bonds A."/>
            <person name="Quandt C.A."/>
            <person name="Barry K."/>
            <person name="Liu P."/>
            <person name="Grigoriev I."/>
            <person name="Longcore J.E."/>
            <person name="James T.Y."/>
        </authorList>
    </citation>
    <scope>NUCLEOTIDE SEQUENCE</scope>
    <source>
        <strain evidence="3">JEL0476</strain>
    </source>
</reference>
<evidence type="ECO:0000313" key="4">
    <source>
        <dbReference type="Proteomes" id="UP001211065"/>
    </source>
</evidence>
<dbReference type="AlphaFoldDB" id="A0AAD5U8L5"/>
<keyword evidence="4" id="KW-1185">Reference proteome</keyword>